<feature type="compositionally biased region" description="Basic and acidic residues" evidence="2">
    <location>
        <begin position="452"/>
        <end position="461"/>
    </location>
</feature>
<dbReference type="KEGG" id="ssck:SPSK_05835"/>
<feature type="compositionally biased region" description="Polar residues" evidence="2">
    <location>
        <begin position="852"/>
        <end position="866"/>
    </location>
</feature>
<feature type="region of interest" description="Disordered" evidence="2">
    <location>
        <begin position="424"/>
        <end position="488"/>
    </location>
</feature>
<proteinExistence type="predicted"/>
<sequence>MRPSSVACVTAPSHRASRPGAEATLTGLRSPPPSYGQYAACNTVSPCCRATEVGVNAMAATNSNMAAGLEASEAEQHWLEAKKTIHSMVKKLEQIDKDEAGSKKLLAELESVEHMLESLRLACMATTFTDFKFSHNNRVLDRLWHVHTLISTEYKKGLQRHRGQGQIVQFRTIEKQYAKHLKTAQYFYKGFIERLSARYRLRSLQRVAHAMQSGNLKISDVIDADEAHLSDELTMACYRTVLHMGDIARYRLNASRQKGHSPDVAMTYYALAQDLMPQEGDAHHQMAVVLAEQRRDFDVVYHFLRSWSVQKPFPLAPKNLASEFKKLLQPPSNSRKTGNAPPDAHDLFGTWLVRLHANYFKGEEFSSQGELEREVLHRWEALLRQSAQPAYLQKAVLMNIAAYDIALKRVHRVLETETQRFFEETALEDEPEAVPTPATPASAKKTSPTPAEKGDKSDKNSRHNGRNRGGNSNNNNTNAKKPTDTDVQKQSVSDTCLSLFRVCVAWIATHYEDLVKFEGHLTPYIADMHRSVTRCLNLFVELITKTEASPTTYLLPEDVEVIGLATLDGWTALREGDANSAFKPRFDEEGVERKSSTYETMARIYDVVECTVRLIGDPSFPWVIENAQEDGRNVTKISYSEDRTSAPAPAIPLMSIPATASMVSASYAAASATPSSASPAPAIKRQAPSSDRSREPRNRGQRPAEVTQSVPAEAAPVATAAQFGQPTISLPINGLVNVSHPADSRPMPPPRRVSYKDMDDDDFLPGSMKEPPFMPLNRIAAAPIGTGHDPTTTTTDSELDFLESAAYSRVANFLTPPELNPQPPQVAAAHNMSPSSPSFGMHSSTVDDVFGQLQTPSIPNASSSMSPAAKPIPSSPWAGSSYMHSLGYYPQQQQQQQQQQQKQQMSYSMSNMDRQPTSIEDQLAYLTLAKEQERQMTTAAAAASAAGVQMQTSSSSYGIDSSRGFPSALSPVGAAKQQHHSPNGGGPAGFANPWATTGGGGAIGGNPNGSRLRPQQLQQAQAASLGVGGAVGAVGGIGLGLGGMSNQPAPGSSPAMLYSSNFSMNNSMPSVQSSRAPGGGSGVFDSSYESIYGSRGTDNDYQMQQQQQLQQLHILQQQHQQQQQQQQQQLAAYGGYGDFNVADDRIIGSGSSAPIASPSSNAMWQDAATAWGRGMPLGKDDPTHFRNTMRQSGLMEDTNAYDRNALLSALDEEAGSAQPR</sequence>
<dbReference type="EMBL" id="AXCR01000001">
    <property type="protein sequence ID" value="KJR89868.1"/>
    <property type="molecule type" value="Genomic_DNA"/>
</dbReference>
<dbReference type="InterPro" id="IPR019458">
    <property type="entry name" value="Est1-like_N"/>
</dbReference>
<dbReference type="GeneID" id="27667821"/>
<dbReference type="Proteomes" id="UP000033710">
    <property type="component" value="Unassembled WGS sequence"/>
</dbReference>
<evidence type="ECO:0000259" key="3">
    <source>
        <dbReference type="Pfam" id="PF10373"/>
    </source>
</evidence>
<accession>A0A0F2MJI5</accession>
<dbReference type="PANTHER" id="PTHR15696">
    <property type="entry name" value="SMG-7 SUPPRESSOR WITH MORPHOLOGICAL EFFECT ON GENITALIA PROTEIN 7"/>
    <property type="match status" value="1"/>
</dbReference>
<feature type="region of interest" description="Disordered" evidence="2">
    <location>
        <begin position="818"/>
        <end position="877"/>
    </location>
</feature>
<feature type="compositionally biased region" description="Low complexity" evidence="2">
    <location>
        <begin position="672"/>
        <end position="682"/>
    </location>
</feature>
<protein>
    <recommendedName>
        <fullName evidence="1">Nonsense-mediated mRNA decay factor</fullName>
    </recommendedName>
</protein>
<dbReference type="InterPro" id="IPR045153">
    <property type="entry name" value="Est1/Ebs1-like"/>
</dbReference>
<dbReference type="GO" id="GO:0000184">
    <property type="term" value="P:nuclear-transcribed mRNA catabolic process, nonsense-mediated decay"/>
    <property type="evidence" value="ECO:0007669"/>
    <property type="project" value="UniProtKB-KW"/>
</dbReference>
<reference evidence="5 6" key="2">
    <citation type="journal article" date="2015" name="Eukaryot. Cell">
        <title>Asexual propagation of a virulent clone complex in a human and feline outbreak of sporotrichosis.</title>
        <authorList>
            <person name="Teixeira Mde M."/>
            <person name="Rodrigues A.M."/>
            <person name="Tsui C.K."/>
            <person name="de Almeida L.G."/>
            <person name="Van Diepeningen A.D."/>
            <person name="van den Ende B.G."/>
            <person name="Fernandes G.F."/>
            <person name="Kano R."/>
            <person name="Hamelin R.C."/>
            <person name="Lopes-Bezerra L.M."/>
            <person name="Vasconcelos A.T."/>
            <person name="de Hoog S."/>
            <person name="de Camargo Z.P."/>
            <person name="Felipe M.S."/>
        </authorList>
    </citation>
    <scope>NUCLEOTIDE SEQUENCE [LARGE SCALE GENOMIC DNA]</scope>
    <source>
        <strain evidence="5 6">1099-18</strain>
    </source>
</reference>
<dbReference type="Pfam" id="PF10374">
    <property type="entry name" value="EST1"/>
    <property type="match status" value="1"/>
</dbReference>
<feature type="compositionally biased region" description="Polar residues" evidence="2">
    <location>
        <begin position="905"/>
        <end position="914"/>
    </location>
</feature>
<dbReference type="RefSeq" id="XP_016592544.1">
    <property type="nucleotide sequence ID" value="XM_016732544.1"/>
</dbReference>
<feature type="compositionally biased region" description="Low complexity" evidence="2">
    <location>
        <begin position="832"/>
        <end position="844"/>
    </location>
</feature>
<evidence type="ECO:0000313" key="6">
    <source>
        <dbReference type="Proteomes" id="UP000033710"/>
    </source>
</evidence>
<dbReference type="SUPFAM" id="SSF48452">
    <property type="entry name" value="TPR-like"/>
    <property type="match status" value="1"/>
</dbReference>
<evidence type="ECO:0000256" key="1">
    <source>
        <dbReference type="RuleBase" id="RU369098"/>
    </source>
</evidence>
<evidence type="ECO:0000313" key="5">
    <source>
        <dbReference type="EMBL" id="KJR89868.1"/>
    </source>
</evidence>
<feature type="compositionally biased region" description="Gly residues" evidence="2">
    <location>
        <begin position="997"/>
        <end position="1007"/>
    </location>
</feature>
<feature type="region of interest" description="Disordered" evidence="2">
    <location>
        <begin position="672"/>
        <end position="712"/>
    </location>
</feature>
<feature type="compositionally biased region" description="Low complexity" evidence="2">
    <location>
        <begin position="435"/>
        <end position="451"/>
    </location>
</feature>
<dbReference type="PANTHER" id="PTHR15696:SF36">
    <property type="entry name" value="NONSENSE-MEDIATED MRNA DECAY FACTOR"/>
    <property type="match status" value="1"/>
</dbReference>
<dbReference type="OrthoDB" id="69928at2759"/>
<name>A0A0F2MJI5_SPOSC</name>
<keyword evidence="1" id="KW-0539">Nucleus</keyword>
<keyword evidence="1" id="KW-0866">Nonsense-mediated mRNA decay</keyword>
<dbReference type="AlphaFoldDB" id="A0A0F2MJI5"/>
<feature type="compositionally biased region" description="Low complexity" evidence="2">
    <location>
        <begin position="469"/>
        <end position="478"/>
    </location>
</feature>
<dbReference type="InterPro" id="IPR018834">
    <property type="entry name" value="DNA/RNA-bd_Est1-type"/>
</dbReference>
<comment type="subcellular location">
    <subcellularLocation>
        <location evidence="1">Nucleus</location>
    </subcellularLocation>
</comment>
<dbReference type="Gene3D" id="1.25.40.10">
    <property type="entry name" value="Tetratricopeptide repeat domain"/>
    <property type="match status" value="1"/>
</dbReference>
<dbReference type="GO" id="GO:0005634">
    <property type="term" value="C:nucleus"/>
    <property type="evidence" value="ECO:0007669"/>
    <property type="project" value="UniProtKB-SubCell"/>
</dbReference>
<feature type="region of interest" description="Disordered" evidence="2">
    <location>
        <begin position="890"/>
        <end position="914"/>
    </location>
</feature>
<dbReference type="Pfam" id="PF10373">
    <property type="entry name" value="EST1_DNA_bind"/>
    <property type="match status" value="1"/>
</dbReference>
<evidence type="ECO:0000256" key="2">
    <source>
        <dbReference type="SAM" id="MobiDB-lite"/>
    </source>
</evidence>
<comment type="caution">
    <text evidence="5">The sequence shown here is derived from an EMBL/GenBank/DDBJ whole genome shotgun (WGS) entry which is preliminary data.</text>
</comment>
<feature type="region of interest" description="Disordered" evidence="2">
    <location>
        <begin position="970"/>
        <end position="1010"/>
    </location>
</feature>
<feature type="domain" description="DNA/RNA-binding" evidence="3">
    <location>
        <begin position="265"/>
        <end position="415"/>
    </location>
</feature>
<feature type="region of interest" description="Disordered" evidence="2">
    <location>
        <begin position="1"/>
        <end position="25"/>
    </location>
</feature>
<organism evidence="5 6">
    <name type="scientific">Sporothrix schenckii 1099-18</name>
    <dbReference type="NCBI Taxonomy" id="1397361"/>
    <lineage>
        <taxon>Eukaryota</taxon>
        <taxon>Fungi</taxon>
        <taxon>Dikarya</taxon>
        <taxon>Ascomycota</taxon>
        <taxon>Pezizomycotina</taxon>
        <taxon>Sordariomycetes</taxon>
        <taxon>Sordariomycetidae</taxon>
        <taxon>Ophiostomatales</taxon>
        <taxon>Ophiostomataceae</taxon>
        <taxon>Sporothrix</taxon>
    </lineage>
</organism>
<reference evidence="5 6" key="1">
    <citation type="journal article" date="2014" name="BMC Genomics">
        <title>Comparative genomics of the major fungal agents of human and animal Sporotrichosis: Sporothrix schenckii and Sporothrix brasiliensis.</title>
        <authorList>
            <person name="Teixeira M.M."/>
            <person name="de Almeida L.G."/>
            <person name="Kubitschek-Barreira P."/>
            <person name="Alves F.L."/>
            <person name="Kioshima E.S."/>
            <person name="Abadio A.K."/>
            <person name="Fernandes L."/>
            <person name="Derengowski L.S."/>
            <person name="Ferreira K.S."/>
            <person name="Souza R.C."/>
            <person name="Ruiz J.C."/>
            <person name="de Andrade N.C."/>
            <person name="Paes H.C."/>
            <person name="Nicola A.M."/>
            <person name="Albuquerque P."/>
            <person name="Gerber A.L."/>
            <person name="Martins V.P."/>
            <person name="Peconick L.D."/>
            <person name="Neto A.V."/>
            <person name="Chaucanez C.B."/>
            <person name="Silva P.A."/>
            <person name="Cunha O.L."/>
            <person name="de Oliveira F.F."/>
            <person name="dos Santos T.C."/>
            <person name="Barros A.L."/>
            <person name="Soares M.A."/>
            <person name="de Oliveira L.M."/>
            <person name="Marini M.M."/>
            <person name="Villalobos-Duno H."/>
            <person name="Cunha M.M."/>
            <person name="de Hoog S."/>
            <person name="da Silveira J.F."/>
            <person name="Henrissat B."/>
            <person name="Nino-Vega G.A."/>
            <person name="Cisalpino P.S."/>
            <person name="Mora-Montes H.M."/>
            <person name="Almeida S.R."/>
            <person name="Stajich J.E."/>
            <person name="Lopes-Bezerra L.M."/>
            <person name="Vasconcelos A.T."/>
            <person name="Felipe M.S."/>
        </authorList>
    </citation>
    <scope>NUCLEOTIDE SEQUENCE [LARGE SCALE GENOMIC DNA]</scope>
    <source>
        <strain evidence="5 6">1099-18</strain>
    </source>
</reference>
<dbReference type="InterPro" id="IPR011990">
    <property type="entry name" value="TPR-like_helical_dom_sf"/>
</dbReference>
<evidence type="ECO:0000259" key="4">
    <source>
        <dbReference type="Pfam" id="PF10374"/>
    </source>
</evidence>
<feature type="compositionally biased region" description="Low complexity" evidence="2">
    <location>
        <begin position="891"/>
        <end position="904"/>
    </location>
</feature>
<feature type="domain" description="Telomerase activating protein Est1-like N-terminal" evidence="4">
    <location>
        <begin position="139"/>
        <end position="253"/>
    </location>
</feature>
<gene>
    <name evidence="5" type="ORF">SPSK_05835</name>
</gene>
<dbReference type="VEuPathDB" id="FungiDB:SPSK_05835"/>
<comment type="function">
    <text evidence="1">Plays a role in nonsense-mediated mRNA decay.</text>
</comment>